<dbReference type="Proteomes" id="UP000703269">
    <property type="component" value="Unassembled WGS sequence"/>
</dbReference>
<dbReference type="AlphaFoldDB" id="A0A9P3G958"/>
<proteinExistence type="predicted"/>
<feature type="chain" id="PRO_5040353634" evidence="1">
    <location>
        <begin position="23"/>
        <end position="305"/>
    </location>
</feature>
<dbReference type="OrthoDB" id="5374756at2759"/>
<evidence type="ECO:0000256" key="1">
    <source>
        <dbReference type="SAM" id="SignalP"/>
    </source>
</evidence>
<feature type="signal peptide" evidence="1">
    <location>
        <begin position="1"/>
        <end position="22"/>
    </location>
</feature>
<evidence type="ECO:0000313" key="2">
    <source>
        <dbReference type="EMBL" id="GJE90511.1"/>
    </source>
</evidence>
<sequence>MRFNTGFLLLGSLLAFASQTFALSIRVDSREIAARAIVEAPLQREVVEFMHVDNEVMAPHDAELVRRVGWTYKKNQALLLAVIAKNAYIISASCGNGNVVTCAIGATYSVLTFFFAAWFFADRRALDGGEGVPHFVFGPTPDMTLRARVETELAPGAWHYLGHVAHRGLNHTVHYFGHGGGVHTLRAETAPFWNETALDRRQEAEDESNDGGFVADYSWNSNNKGPYDSFHSTPDGTTYFADNAAGYMVNSQQAITACAGFKDADGFLDNGILAYGWNGQGYQWEDGQMDGTFEICEDELGDGPR</sequence>
<organism evidence="2 3">
    <name type="scientific">Phanerochaete sordida</name>
    <dbReference type="NCBI Taxonomy" id="48140"/>
    <lineage>
        <taxon>Eukaryota</taxon>
        <taxon>Fungi</taxon>
        <taxon>Dikarya</taxon>
        <taxon>Basidiomycota</taxon>
        <taxon>Agaricomycotina</taxon>
        <taxon>Agaricomycetes</taxon>
        <taxon>Polyporales</taxon>
        <taxon>Phanerochaetaceae</taxon>
        <taxon>Phanerochaete</taxon>
    </lineage>
</organism>
<gene>
    <name evidence="2" type="ORF">PsYK624_066510</name>
</gene>
<protein>
    <submittedName>
        <fullName evidence="2">Uncharacterized protein</fullName>
    </submittedName>
</protein>
<keyword evidence="3" id="KW-1185">Reference proteome</keyword>
<name>A0A9P3G958_9APHY</name>
<evidence type="ECO:0000313" key="3">
    <source>
        <dbReference type="Proteomes" id="UP000703269"/>
    </source>
</evidence>
<reference evidence="2 3" key="1">
    <citation type="submission" date="2021-08" db="EMBL/GenBank/DDBJ databases">
        <title>Draft Genome Sequence of Phanerochaete sordida strain YK-624.</title>
        <authorList>
            <person name="Mori T."/>
            <person name="Dohra H."/>
            <person name="Suzuki T."/>
            <person name="Kawagishi H."/>
            <person name="Hirai H."/>
        </authorList>
    </citation>
    <scope>NUCLEOTIDE SEQUENCE [LARGE SCALE GENOMIC DNA]</scope>
    <source>
        <strain evidence="2 3">YK-624</strain>
    </source>
</reference>
<comment type="caution">
    <text evidence="2">The sequence shown here is derived from an EMBL/GenBank/DDBJ whole genome shotgun (WGS) entry which is preliminary data.</text>
</comment>
<dbReference type="EMBL" id="BPQB01000017">
    <property type="protein sequence ID" value="GJE90511.1"/>
    <property type="molecule type" value="Genomic_DNA"/>
</dbReference>
<accession>A0A9P3G958</accession>
<keyword evidence="1" id="KW-0732">Signal</keyword>